<evidence type="ECO:0000313" key="3">
    <source>
        <dbReference type="Proteomes" id="UP000288012"/>
    </source>
</evidence>
<dbReference type="NCBIfam" id="NF033520">
    <property type="entry name" value="transpos_IS982"/>
    <property type="match status" value="1"/>
</dbReference>
<dbReference type="Proteomes" id="UP000288012">
    <property type="component" value="Unassembled WGS sequence"/>
</dbReference>
<name>A0A433JGD1_9GAMM</name>
<dbReference type="AlphaFoldDB" id="A0A433JGD1"/>
<evidence type="ECO:0000313" key="2">
    <source>
        <dbReference type="EMBL" id="RUQ78105.1"/>
    </source>
</evidence>
<dbReference type="EMBL" id="RZGR01000088">
    <property type="protein sequence ID" value="RUQ78105.1"/>
    <property type="molecule type" value="Genomic_DNA"/>
</dbReference>
<gene>
    <name evidence="2" type="ORF">EKM59_11850</name>
</gene>
<protein>
    <submittedName>
        <fullName evidence="2">IS982 family transposase</fullName>
    </submittedName>
</protein>
<evidence type="ECO:0000259" key="1">
    <source>
        <dbReference type="Pfam" id="PF13612"/>
    </source>
</evidence>
<accession>A0A433JGD1</accession>
<dbReference type="Pfam" id="PF13612">
    <property type="entry name" value="DDE_Tnp_1_3"/>
    <property type="match status" value="1"/>
</dbReference>
<organism evidence="2 3">
    <name type="scientific">Legionella septentrionalis</name>
    <dbReference type="NCBI Taxonomy" id="2498109"/>
    <lineage>
        <taxon>Bacteria</taxon>
        <taxon>Pseudomonadati</taxon>
        <taxon>Pseudomonadota</taxon>
        <taxon>Gammaproteobacteria</taxon>
        <taxon>Legionellales</taxon>
        <taxon>Legionellaceae</taxon>
        <taxon>Legionella</taxon>
    </lineage>
</organism>
<proteinExistence type="predicted"/>
<feature type="domain" description="Transposase DDE" evidence="1">
    <location>
        <begin position="105"/>
        <end position="257"/>
    </location>
</feature>
<keyword evidence="3" id="KW-1185">Reference proteome</keyword>
<dbReference type="InterPro" id="IPR025668">
    <property type="entry name" value="Tnp_DDE_dom"/>
</dbReference>
<comment type="caution">
    <text evidence="2">The sequence shown here is derived from an EMBL/GenBank/DDBJ whole genome shotgun (WGS) entry which is preliminary data.</text>
</comment>
<reference evidence="2 3" key="1">
    <citation type="submission" date="2018-12" db="EMBL/GenBank/DDBJ databases">
        <title>Legionella sp,whole genome shotgun sequence.</title>
        <authorList>
            <person name="Wu H."/>
        </authorList>
    </citation>
    <scope>NUCLEOTIDE SEQUENCE [LARGE SCALE GENOMIC DNA]</scope>
    <source>
        <strain evidence="3">km714</strain>
    </source>
</reference>
<sequence length="296" mass="34607">MVPIVEIFCDIDDFCKEWFKESSVYLLPAPNRKRRRCCKMSASEIITLVILFHLSHYRTFKDYYRDCVQEDLRSYFPDLVSYNRFTEIMSSVLIPLTAYLYSRLGEKTGLYYVDSTPLEVCHNKRIYRHKTFEGIAERGKTSMGWFFGFKLHVVINHKGELVAFCITKGNVDDRIPLEPLFKNLEGLAAGDKGYLSKEKTESLLAKGLRLITRVRRNMKEKTINLFEQVFLNHRGLVETVIEQLKSICHIDHSRHRKPDNFVINLLSGLMAYMLKPRKPSLNLHTKIRNDKLIMSS</sequence>